<gene>
    <name evidence="5" type="ORF">AFUS01_LOCUS19764</name>
</gene>
<protein>
    <recommendedName>
        <fullName evidence="4">CUB domain-containing protein</fullName>
    </recommendedName>
</protein>
<evidence type="ECO:0000313" key="5">
    <source>
        <dbReference type="EMBL" id="CAG7731157.1"/>
    </source>
</evidence>
<dbReference type="Proteomes" id="UP000708208">
    <property type="component" value="Unassembled WGS sequence"/>
</dbReference>
<comment type="caution">
    <text evidence="2">Lacks conserved residue(s) required for the propagation of feature annotation.</text>
</comment>
<keyword evidence="6" id="KW-1185">Reference proteome</keyword>
<evidence type="ECO:0000256" key="3">
    <source>
        <dbReference type="SAM" id="MobiDB-lite"/>
    </source>
</evidence>
<reference evidence="5" key="1">
    <citation type="submission" date="2021-06" db="EMBL/GenBank/DDBJ databases">
        <authorList>
            <person name="Hodson N. C."/>
            <person name="Mongue J. A."/>
            <person name="Jaron S. K."/>
        </authorList>
    </citation>
    <scope>NUCLEOTIDE SEQUENCE</scope>
</reference>
<organism evidence="5 6">
    <name type="scientific">Allacma fusca</name>
    <dbReference type="NCBI Taxonomy" id="39272"/>
    <lineage>
        <taxon>Eukaryota</taxon>
        <taxon>Metazoa</taxon>
        <taxon>Ecdysozoa</taxon>
        <taxon>Arthropoda</taxon>
        <taxon>Hexapoda</taxon>
        <taxon>Collembola</taxon>
        <taxon>Symphypleona</taxon>
        <taxon>Sminthuridae</taxon>
        <taxon>Allacma</taxon>
    </lineage>
</organism>
<evidence type="ECO:0000256" key="2">
    <source>
        <dbReference type="PROSITE-ProRule" id="PRU00059"/>
    </source>
</evidence>
<feature type="domain" description="CUB" evidence="4">
    <location>
        <begin position="49"/>
        <end position="187"/>
    </location>
</feature>
<dbReference type="EMBL" id="CAJVCH010206984">
    <property type="protein sequence ID" value="CAG7731157.1"/>
    <property type="molecule type" value="Genomic_DNA"/>
</dbReference>
<feature type="region of interest" description="Disordered" evidence="3">
    <location>
        <begin position="322"/>
        <end position="379"/>
    </location>
</feature>
<sequence>MNSQELFWKAINLVTIVTLMLNFYHSPVLGYYFEESYEDIDEARDYLPCGSLIYLEVDKKYYIHNEGYGYQDYRYRRSPGHIYAGHYSSKTNRRWNTNRQSNCVWRFESNGKCRLMAYFDHYYPGDRRCTSQYIFLTDDDTEIQACSTRGLPRAFEASTNKIKVKHYRKRNVHQSEFTGYVICHSHEAEYEDDATEEYMEEEYYEGPPSKYEPNRQYAYEYPEGTYDDTYDDDEIPSEAYPPEFYKSRHYPPISVYSEGGSYAAIYGSNSQPRSFSHHARYQPALIPPEGYRREQVHSTYPNQYNQPLPLATFYVQSNPSEYTSNIGSHNPNKPVTSNHYLSRDGPGSFIATGPPEADPEDSPEVVEADDSFSGRSSKSEYFAEQHDFFDDYF</sequence>
<accession>A0A8J2K326</accession>
<feature type="compositionally biased region" description="Acidic residues" evidence="3">
    <location>
        <begin position="357"/>
        <end position="370"/>
    </location>
</feature>
<name>A0A8J2K326_9HEXA</name>
<dbReference type="AlphaFoldDB" id="A0A8J2K326"/>
<evidence type="ECO:0000313" key="6">
    <source>
        <dbReference type="Proteomes" id="UP000708208"/>
    </source>
</evidence>
<dbReference type="InterPro" id="IPR000859">
    <property type="entry name" value="CUB_dom"/>
</dbReference>
<feature type="disulfide bond" evidence="2">
    <location>
        <begin position="129"/>
        <end position="146"/>
    </location>
</feature>
<proteinExistence type="predicted"/>
<evidence type="ECO:0000256" key="1">
    <source>
        <dbReference type="ARBA" id="ARBA00023157"/>
    </source>
</evidence>
<keyword evidence="1 2" id="KW-1015">Disulfide bond</keyword>
<feature type="compositionally biased region" description="Polar residues" evidence="3">
    <location>
        <begin position="322"/>
        <end position="340"/>
    </location>
</feature>
<evidence type="ECO:0000259" key="4">
    <source>
        <dbReference type="PROSITE" id="PS01180"/>
    </source>
</evidence>
<comment type="caution">
    <text evidence="5">The sequence shown here is derived from an EMBL/GenBank/DDBJ whole genome shotgun (WGS) entry which is preliminary data.</text>
</comment>
<dbReference type="PROSITE" id="PS01180">
    <property type="entry name" value="CUB"/>
    <property type="match status" value="1"/>
</dbReference>